<name>A0A9W6V011_9ACTN</name>
<evidence type="ECO:0000256" key="1">
    <source>
        <dbReference type="SAM" id="MobiDB-lite"/>
    </source>
</evidence>
<keyword evidence="2" id="KW-0472">Membrane</keyword>
<keyword evidence="2" id="KW-0812">Transmembrane</keyword>
<dbReference type="AlphaFoldDB" id="A0A9W6V011"/>
<evidence type="ECO:0008006" key="5">
    <source>
        <dbReference type="Google" id="ProtNLM"/>
    </source>
</evidence>
<evidence type="ECO:0000313" key="3">
    <source>
        <dbReference type="EMBL" id="GLW68793.1"/>
    </source>
</evidence>
<dbReference type="EMBL" id="BSSA01000002">
    <property type="protein sequence ID" value="GLW68793.1"/>
    <property type="molecule type" value="Genomic_DNA"/>
</dbReference>
<dbReference type="Proteomes" id="UP001165041">
    <property type="component" value="Unassembled WGS sequence"/>
</dbReference>
<organism evidence="3 4">
    <name type="scientific">Kitasatospora phosalacinea</name>
    <dbReference type="NCBI Taxonomy" id="2065"/>
    <lineage>
        <taxon>Bacteria</taxon>
        <taxon>Bacillati</taxon>
        <taxon>Actinomycetota</taxon>
        <taxon>Actinomycetes</taxon>
        <taxon>Kitasatosporales</taxon>
        <taxon>Streptomycetaceae</taxon>
        <taxon>Kitasatospora</taxon>
    </lineage>
</organism>
<dbReference type="RefSeq" id="WP_285734105.1">
    <property type="nucleotide sequence ID" value="NZ_BSSA01000002.1"/>
</dbReference>
<protein>
    <recommendedName>
        <fullName evidence="5">Transmembrane protein</fullName>
    </recommendedName>
</protein>
<feature type="region of interest" description="Disordered" evidence="1">
    <location>
        <begin position="193"/>
        <end position="217"/>
    </location>
</feature>
<feature type="transmembrane region" description="Helical" evidence="2">
    <location>
        <begin position="91"/>
        <end position="114"/>
    </location>
</feature>
<reference evidence="3" key="1">
    <citation type="submission" date="2023-02" db="EMBL/GenBank/DDBJ databases">
        <title>Kitasatospora phosalacinea NBRC 14627.</title>
        <authorList>
            <person name="Ichikawa N."/>
            <person name="Sato H."/>
            <person name="Tonouchi N."/>
        </authorList>
    </citation>
    <scope>NUCLEOTIDE SEQUENCE</scope>
    <source>
        <strain evidence="3">NBRC 14627</strain>
    </source>
</reference>
<sequence length="217" mass="22728">MEPHTGNGPTQQDRADFEHALGLALADPALRAARTAPDPRQDARLRALARQHAARILAAAEPEYLAYRRLRDAAPPAPAGRSTDPGERLTGWLGALALVVPVVSGSAAAVFFLLGAVLGLSRPHAGLTTPLRTAAWTTVAIAVTGALVGLLGLLLTAAWRRDAPCGDPQHEQRVTAARAAWRAALLERGLRPFLRSGPEPAPGAVADGAVRTGPERQ</sequence>
<feature type="transmembrane region" description="Helical" evidence="2">
    <location>
        <begin position="134"/>
        <end position="155"/>
    </location>
</feature>
<keyword evidence="2" id="KW-1133">Transmembrane helix</keyword>
<evidence type="ECO:0000313" key="4">
    <source>
        <dbReference type="Proteomes" id="UP001165041"/>
    </source>
</evidence>
<gene>
    <name evidence="3" type="ORF">Kpho02_10920</name>
</gene>
<accession>A0A9W6V011</accession>
<evidence type="ECO:0000256" key="2">
    <source>
        <dbReference type="SAM" id="Phobius"/>
    </source>
</evidence>
<proteinExistence type="predicted"/>
<comment type="caution">
    <text evidence="3">The sequence shown here is derived from an EMBL/GenBank/DDBJ whole genome shotgun (WGS) entry which is preliminary data.</text>
</comment>